<keyword evidence="1" id="KW-0812">Transmembrane</keyword>
<protein>
    <submittedName>
        <fullName evidence="2">Uncharacterized protein</fullName>
    </submittedName>
</protein>
<evidence type="ECO:0000313" key="4">
    <source>
        <dbReference type="Proteomes" id="UP000078272"/>
    </source>
</evidence>
<dbReference type="OrthoDB" id="7264282at2"/>
<gene>
    <name evidence="2" type="ORF">NS226_13960</name>
    <name evidence="3" type="ORF">NS365_06030</name>
</gene>
<reference evidence="4 5" key="1">
    <citation type="journal article" date="2016" name="Front. Microbiol.">
        <title>Genomic Resource of Rice Seed Associated Bacteria.</title>
        <authorList>
            <person name="Midha S."/>
            <person name="Bansal K."/>
            <person name="Sharma S."/>
            <person name="Kumar N."/>
            <person name="Patil P.P."/>
            <person name="Chaudhry V."/>
            <person name="Patil P.B."/>
        </authorList>
    </citation>
    <scope>NUCLEOTIDE SEQUENCE [LARGE SCALE GENOMIC DNA]</scope>
    <source>
        <strain evidence="2 4">NS226</strain>
        <strain evidence="3 5">NS365</strain>
    </source>
</reference>
<accession>A0A175R6L3</accession>
<dbReference type="AlphaFoldDB" id="A0A175R6L3"/>
<sequence>MLGLRRGTRDSLITMIATPTVWALHFLLSYVWVASACAPNEDVFKSITPARIGVAIATVLALAFCFFAGLRAWREWRAEGGEPPHDQPTKADRERQMEIASVLLSGLSFLAIIFTALPVLLVADCR</sequence>
<keyword evidence="5" id="KW-1185">Reference proteome</keyword>
<evidence type="ECO:0000313" key="2">
    <source>
        <dbReference type="EMBL" id="KTQ94193.1"/>
    </source>
</evidence>
<dbReference type="Proteomes" id="UP000078529">
    <property type="component" value="Unassembled WGS sequence"/>
</dbReference>
<name>A0A175R6L3_9HYPH</name>
<feature type="transmembrane region" description="Helical" evidence="1">
    <location>
        <begin position="99"/>
        <end position="123"/>
    </location>
</feature>
<proteinExistence type="predicted"/>
<evidence type="ECO:0000313" key="3">
    <source>
        <dbReference type="EMBL" id="KTR06697.1"/>
    </source>
</evidence>
<dbReference type="EMBL" id="LDPZ01000027">
    <property type="protein sequence ID" value="KTQ94193.1"/>
    <property type="molecule type" value="Genomic_DNA"/>
</dbReference>
<evidence type="ECO:0000256" key="1">
    <source>
        <dbReference type="SAM" id="Phobius"/>
    </source>
</evidence>
<dbReference type="EMBL" id="LDQA01000015">
    <property type="protein sequence ID" value="KTR06697.1"/>
    <property type="molecule type" value="Genomic_DNA"/>
</dbReference>
<dbReference type="Proteomes" id="UP000078272">
    <property type="component" value="Unassembled WGS sequence"/>
</dbReference>
<comment type="caution">
    <text evidence="2">The sequence shown here is derived from an EMBL/GenBank/DDBJ whole genome shotgun (WGS) entry which is preliminary data.</text>
</comment>
<dbReference type="eggNOG" id="ENOG5031VP2">
    <property type="taxonomic scope" value="Bacteria"/>
</dbReference>
<keyword evidence="1" id="KW-1133">Transmembrane helix</keyword>
<dbReference type="PATRIC" id="fig|401562.3.peg.2407"/>
<dbReference type="RefSeq" id="WP_058599382.1">
    <property type="nucleotide sequence ID" value="NZ_LDPZ01000027.1"/>
</dbReference>
<keyword evidence="1" id="KW-0472">Membrane</keyword>
<feature type="transmembrane region" description="Helical" evidence="1">
    <location>
        <begin position="52"/>
        <end position="70"/>
    </location>
</feature>
<dbReference type="STRING" id="401562.NS365_06030"/>
<evidence type="ECO:0000313" key="5">
    <source>
        <dbReference type="Proteomes" id="UP000078529"/>
    </source>
</evidence>
<feature type="transmembrane region" description="Helical" evidence="1">
    <location>
        <begin position="12"/>
        <end position="32"/>
    </location>
</feature>
<organism evidence="2 4">
    <name type="scientific">Aureimonas ureilytica</name>
    <dbReference type="NCBI Taxonomy" id="401562"/>
    <lineage>
        <taxon>Bacteria</taxon>
        <taxon>Pseudomonadati</taxon>
        <taxon>Pseudomonadota</taxon>
        <taxon>Alphaproteobacteria</taxon>
        <taxon>Hyphomicrobiales</taxon>
        <taxon>Aurantimonadaceae</taxon>
        <taxon>Aureimonas</taxon>
    </lineage>
</organism>